<accession>A0AAV4B8N6</accession>
<dbReference type="AlphaFoldDB" id="A0AAV4B8N6"/>
<evidence type="ECO:0000313" key="2">
    <source>
        <dbReference type="EMBL" id="GFO15193.1"/>
    </source>
</evidence>
<sequence length="140" mass="15313">MVWARCALGTPQLRTFIILLSINEATGIDDKNRDNMLELSMGGAVGEKLFTFKILVPQQGELRLSGPPSGQGAGGRARTPDRRVPADLRADLLSTMPTTPPILRDRTFSGLQTSIPTYAAPSRMLPWLVENPSNTWIVKP</sequence>
<gene>
    <name evidence="2" type="ORF">PoB_004169800</name>
</gene>
<protein>
    <submittedName>
        <fullName evidence="2">Uncharacterized protein</fullName>
    </submittedName>
</protein>
<proteinExistence type="predicted"/>
<reference evidence="2 3" key="1">
    <citation type="journal article" date="2021" name="Elife">
        <title>Chloroplast acquisition without the gene transfer in kleptoplastic sea slugs, Plakobranchus ocellatus.</title>
        <authorList>
            <person name="Maeda T."/>
            <person name="Takahashi S."/>
            <person name="Yoshida T."/>
            <person name="Shimamura S."/>
            <person name="Takaki Y."/>
            <person name="Nagai Y."/>
            <person name="Toyoda A."/>
            <person name="Suzuki Y."/>
            <person name="Arimoto A."/>
            <person name="Ishii H."/>
            <person name="Satoh N."/>
            <person name="Nishiyama T."/>
            <person name="Hasebe M."/>
            <person name="Maruyama T."/>
            <person name="Minagawa J."/>
            <person name="Obokata J."/>
            <person name="Shigenobu S."/>
        </authorList>
    </citation>
    <scope>NUCLEOTIDE SEQUENCE [LARGE SCALE GENOMIC DNA]</scope>
</reference>
<dbReference type="Proteomes" id="UP000735302">
    <property type="component" value="Unassembled WGS sequence"/>
</dbReference>
<organism evidence="2 3">
    <name type="scientific">Plakobranchus ocellatus</name>
    <dbReference type="NCBI Taxonomy" id="259542"/>
    <lineage>
        <taxon>Eukaryota</taxon>
        <taxon>Metazoa</taxon>
        <taxon>Spiralia</taxon>
        <taxon>Lophotrochozoa</taxon>
        <taxon>Mollusca</taxon>
        <taxon>Gastropoda</taxon>
        <taxon>Heterobranchia</taxon>
        <taxon>Euthyneura</taxon>
        <taxon>Panpulmonata</taxon>
        <taxon>Sacoglossa</taxon>
        <taxon>Placobranchoidea</taxon>
        <taxon>Plakobranchidae</taxon>
        <taxon>Plakobranchus</taxon>
    </lineage>
</organism>
<name>A0AAV4B8N6_9GAST</name>
<evidence type="ECO:0000256" key="1">
    <source>
        <dbReference type="SAM" id="MobiDB-lite"/>
    </source>
</evidence>
<evidence type="ECO:0000313" key="3">
    <source>
        <dbReference type="Proteomes" id="UP000735302"/>
    </source>
</evidence>
<comment type="caution">
    <text evidence="2">The sequence shown here is derived from an EMBL/GenBank/DDBJ whole genome shotgun (WGS) entry which is preliminary data.</text>
</comment>
<feature type="region of interest" description="Disordered" evidence="1">
    <location>
        <begin position="61"/>
        <end position="84"/>
    </location>
</feature>
<keyword evidence="3" id="KW-1185">Reference proteome</keyword>
<dbReference type="EMBL" id="BLXT01004605">
    <property type="protein sequence ID" value="GFO15193.1"/>
    <property type="molecule type" value="Genomic_DNA"/>
</dbReference>